<dbReference type="PANTHER" id="PTHR28254:SF1">
    <property type="entry name" value="CYTOCHROME B-C1 COMPLEX SUBUNIT 10, MITOCHONDRIAL"/>
    <property type="match status" value="1"/>
</dbReference>
<evidence type="ECO:0000313" key="4">
    <source>
        <dbReference type="Proteomes" id="UP000002428"/>
    </source>
</evidence>
<dbReference type="VEuPathDB" id="FungiDB:CAGL0K02893g"/>
<proteinExistence type="predicted"/>
<dbReference type="InParanoid" id="Q6FN44"/>
<dbReference type="HOGENOM" id="CLU_152072_2_0_1"/>
<dbReference type="GO" id="GO:0008121">
    <property type="term" value="F:quinol-cytochrome-c reductase activity"/>
    <property type="evidence" value="ECO:0007669"/>
    <property type="project" value="EnsemblFungi"/>
</dbReference>
<evidence type="ECO:0000313" key="2">
    <source>
        <dbReference type="CGD" id="CAL0134045"/>
    </source>
</evidence>
<keyword evidence="1" id="KW-1133">Transmembrane helix</keyword>
<organism evidence="3 4">
    <name type="scientific">Candida glabrata (strain ATCC 2001 / BCRC 20586 / JCM 3761 / NBRC 0622 / NRRL Y-65 / CBS 138)</name>
    <name type="common">Yeast</name>
    <name type="synonym">Nakaseomyces glabratus</name>
    <dbReference type="NCBI Taxonomy" id="284593"/>
    <lineage>
        <taxon>Eukaryota</taxon>
        <taxon>Fungi</taxon>
        <taxon>Dikarya</taxon>
        <taxon>Ascomycota</taxon>
        <taxon>Saccharomycotina</taxon>
        <taxon>Saccharomycetes</taxon>
        <taxon>Saccharomycetales</taxon>
        <taxon>Saccharomycetaceae</taxon>
        <taxon>Nakaseomyces</taxon>
    </lineage>
</organism>
<reference evidence="3 4" key="1">
    <citation type="journal article" date="2004" name="Nature">
        <title>Genome evolution in yeasts.</title>
        <authorList>
            <consortium name="Genolevures"/>
            <person name="Dujon B."/>
            <person name="Sherman D."/>
            <person name="Fischer G."/>
            <person name="Durrens P."/>
            <person name="Casaregola S."/>
            <person name="Lafontaine I."/>
            <person name="de Montigny J."/>
            <person name="Marck C."/>
            <person name="Neuveglise C."/>
            <person name="Talla E."/>
            <person name="Goffard N."/>
            <person name="Frangeul L."/>
            <person name="Aigle M."/>
            <person name="Anthouard V."/>
            <person name="Babour A."/>
            <person name="Barbe V."/>
            <person name="Barnay S."/>
            <person name="Blanchin S."/>
            <person name="Beckerich J.M."/>
            <person name="Beyne E."/>
            <person name="Bleykasten C."/>
            <person name="Boisrame A."/>
            <person name="Boyer J."/>
            <person name="Cattolico L."/>
            <person name="Confanioleri F."/>
            <person name="de Daruvar A."/>
            <person name="Despons L."/>
            <person name="Fabre E."/>
            <person name="Fairhead C."/>
            <person name="Ferry-Dumazet H."/>
            <person name="Groppi A."/>
            <person name="Hantraye F."/>
            <person name="Hennequin C."/>
            <person name="Jauniaux N."/>
            <person name="Joyet P."/>
            <person name="Kachouri R."/>
            <person name="Kerrest A."/>
            <person name="Koszul R."/>
            <person name="Lemaire M."/>
            <person name="Lesur I."/>
            <person name="Ma L."/>
            <person name="Muller H."/>
            <person name="Nicaud J.M."/>
            <person name="Nikolski M."/>
            <person name="Oztas S."/>
            <person name="Ozier-Kalogeropoulos O."/>
            <person name="Pellenz S."/>
            <person name="Potier S."/>
            <person name="Richard G.F."/>
            <person name="Straub M.L."/>
            <person name="Suleau A."/>
            <person name="Swennene D."/>
            <person name="Tekaia F."/>
            <person name="Wesolowski-Louvel M."/>
            <person name="Westhof E."/>
            <person name="Wirth B."/>
            <person name="Zeniou-Meyer M."/>
            <person name="Zivanovic I."/>
            <person name="Bolotin-Fukuhara M."/>
            <person name="Thierry A."/>
            <person name="Bouchier C."/>
            <person name="Caudron B."/>
            <person name="Scarpelli C."/>
            <person name="Gaillardin C."/>
            <person name="Weissenbach J."/>
            <person name="Wincker P."/>
            <person name="Souciet J.L."/>
        </authorList>
    </citation>
    <scope>NUCLEOTIDE SEQUENCE [LARGE SCALE GENOMIC DNA]</scope>
    <source>
        <strain evidence="4">ATCC 2001 / BCRC 20586 / JCM 3761 / NBRC 0622 / NRRL Y-65 / CBS 138</strain>
    </source>
</reference>
<protein>
    <recommendedName>
        <fullName evidence="5">Cytochrome b-c1 complex subunit 10</fullName>
    </recommendedName>
</protein>
<accession>Q6FN44</accession>
<dbReference type="FunCoup" id="Q6FN44">
    <property type="interactions" value="137"/>
</dbReference>
<dbReference type="PANTHER" id="PTHR28254">
    <property type="entry name" value="CYTOCHROME B-C1 COMPLEX SUBUNIT 10"/>
    <property type="match status" value="1"/>
</dbReference>
<evidence type="ECO:0000256" key="1">
    <source>
        <dbReference type="SAM" id="Phobius"/>
    </source>
</evidence>
<dbReference type="GO" id="GO:0045275">
    <property type="term" value="C:respiratory chain complex III"/>
    <property type="evidence" value="ECO:0007669"/>
    <property type="project" value="EnsemblFungi"/>
</dbReference>
<keyword evidence="1" id="KW-0812">Transmembrane</keyword>
<keyword evidence="1" id="KW-0472">Membrane</keyword>
<dbReference type="InterPro" id="IPR019182">
    <property type="entry name" value="Cytochrome_b-c1_su10_fun"/>
</dbReference>
<dbReference type="KEGG" id="cgr:2890276"/>
<sequence length="78" mass="8782">MVSYISRLAAAPGLHFGKISFKNLLNYSPNLMVWGATSFAGILVFVEGWPLFQQTLFQKIPVFGSHWIKEIPPEDKSN</sequence>
<dbReference type="GO" id="GO:0005743">
    <property type="term" value="C:mitochondrial inner membrane"/>
    <property type="evidence" value="ECO:0007669"/>
    <property type="project" value="EnsemblFungi"/>
</dbReference>
<dbReference type="eggNOG" id="ENOG502S83P">
    <property type="taxonomic scope" value="Eukaryota"/>
</dbReference>
<dbReference type="Proteomes" id="UP000002428">
    <property type="component" value="Chromosome K"/>
</dbReference>
<name>Q6FN44_CANGA</name>
<gene>
    <name evidence="2 3" type="ordered locus">CAGL0K02893g</name>
</gene>
<evidence type="ECO:0000313" key="3">
    <source>
        <dbReference type="EMBL" id="CAG61311.1"/>
    </source>
</evidence>
<dbReference type="Pfam" id="PF09796">
    <property type="entry name" value="QCR10"/>
    <property type="match status" value="1"/>
</dbReference>
<dbReference type="STRING" id="284593.Q6FN44"/>
<dbReference type="AlphaFoldDB" id="Q6FN44"/>
<dbReference type="EMBL" id="CR380957">
    <property type="protein sequence ID" value="CAG61311.1"/>
    <property type="molecule type" value="Genomic_DNA"/>
</dbReference>
<dbReference type="OMA" id="VFTEGWP"/>
<keyword evidence="4" id="KW-1185">Reference proteome</keyword>
<dbReference type="GO" id="GO:0006122">
    <property type="term" value="P:mitochondrial electron transport, ubiquinol to cytochrome c"/>
    <property type="evidence" value="ECO:0007669"/>
    <property type="project" value="EnsemblFungi"/>
</dbReference>
<feature type="transmembrane region" description="Helical" evidence="1">
    <location>
        <begin position="31"/>
        <end position="52"/>
    </location>
</feature>
<dbReference type="CGD" id="CAL0134045">
    <property type="gene designation" value="CAGL0K02893g"/>
</dbReference>
<evidence type="ECO:0008006" key="5">
    <source>
        <dbReference type="Google" id="ProtNLM"/>
    </source>
</evidence>